<dbReference type="PANTHER" id="PTHR43639:SF1">
    <property type="entry name" value="SHORT-CHAIN DEHYDROGENASE_REDUCTASE FAMILY PROTEIN"/>
    <property type="match status" value="1"/>
</dbReference>
<dbReference type="GO" id="GO:0016491">
    <property type="term" value="F:oxidoreductase activity"/>
    <property type="evidence" value="ECO:0007669"/>
    <property type="project" value="UniProtKB-KW"/>
</dbReference>
<proteinExistence type="inferred from homology"/>
<dbReference type="PRINTS" id="PR00081">
    <property type="entry name" value="GDHRDH"/>
</dbReference>
<feature type="compositionally biased region" description="Gly residues" evidence="3">
    <location>
        <begin position="99"/>
        <end position="140"/>
    </location>
</feature>
<dbReference type="InterPro" id="IPR002347">
    <property type="entry name" value="SDR_fam"/>
</dbReference>
<feature type="compositionally biased region" description="Gly residues" evidence="3">
    <location>
        <begin position="62"/>
        <end position="91"/>
    </location>
</feature>
<dbReference type="SUPFAM" id="SSF51735">
    <property type="entry name" value="NAD(P)-binding Rossmann-fold domains"/>
    <property type="match status" value="1"/>
</dbReference>
<dbReference type="PRINTS" id="PR00080">
    <property type="entry name" value="SDRFAMILY"/>
</dbReference>
<name>A0A2W2FCW6_9ACTN</name>
<dbReference type="AlphaFoldDB" id="A0A2W2FCW6"/>
<dbReference type="Pfam" id="PF13561">
    <property type="entry name" value="adh_short_C2"/>
    <property type="match status" value="1"/>
</dbReference>
<evidence type="ECO:0000256" key="3">
    <source>
        <dbReference type="SAM" id="MobiDB-lite"/>
    </source>
</evidence>
<evidence type="ECO:0000256" key="2">
    <source>
        <dbReference type="ARBA" id="ARBA00023002"/>
    </source>
</evidence>
<evidence type="ECO:0000313" key="5">
    <source>
        <dbReference type="Proteomes" id="UP000249304"/>
    </source>
</evidence>
<dbReference type="CDD" id="cd05233">
    <property type="entry name" value="SDR_c"/>
    <property type="match status" value="1"/>
</dbReference>
<keyword evidence="2" id="KW-0560">Oxidoreductase</keyword>
<dbReference type="OrthoDB" id="9809287at2"/>
<feature type="region of interest" description="Disordered" evidence="3">
    <location>
        <begin position="36"/>
        <end position="143"/>
    </location>
</feature>
<protein>
    <recommendedName>
        <fullName evidence="6">SDR family oxidoreductase</fullName>
    </recommendedName>
</protein>
<dbReference type="InterPro" id="IPR036291">
    <property type="entry name" value="NAD(P)-bd_dom_sf"/>
</dbReference>
<comment type="caution">
    <text evidence="4">The sequence shown here is derived from an EMBL/GenBank/DDBJ whole genome shotgun (WGS) entry which is preliminary data.</text>
</comment>
<dbReference type="PANTHER" id="PTHR43639">
    <property type="entry name" value="OXIDOREDUCTASE, SHORT-CHAIN DEHYDROGENASE/REDUCTASE FAMILY (AFU_ORTHOLOGUE AFUA_5G02870)"/>
    <property type="match status" value="1"/>
</dbReference>
<feature type="compositionally biased region" description="Basic and acidic residues" evidence="3">
    <location>
        <begin position="36"/>
        <end position="52"/>
    </location>
</feature>
<keyword evidence="5" id="KW-1185">Reference proteome</keyword>
<reference evidence="4 5" key="1">
    <citation type="submission" date="2018-01" db="EMBL/GenBank/DDBJ databases">
        <title>Draft genome sequence of Nonomuraea sp. KC333.</title>
        <authorList>
            <person name="Sahin N."/>
            <person name="Saygin H."/>
            <person name="Ay H."/>
        </authorList>
    </citation>
    <scope>NUCLEOTIDE SEQUENCE [LARGE SCALE GENOMIC DNA]</scope>
    <source>
        <strain evidence="4 5">KC333</strain>
    </source>
</reference>
<dbReference type="Proteomes" id="UP000249304">
    <property type="component" value="Unassembled WGS sequence"/>
</dbReference>
<evidence type="ECO:0000313" key="4">
    <source>
        <dbReference type="EMBL" id="PZG13344.1"/>
    </source>
</evidence>
<accession>A0A2W2FCW6</accession>
<dbReference type="EMBL" id="POUD01000159">
    <property type="protein sequence ID" value="PZG13344.1"/>
    <property type="molecule type" value="Genomic_DNA"/>
</dbReference>
<comment type="similarity">
    <text evidence="1">Belongs to the short-chain dehydrogenases/reductases (SDR) family.</text>
</comment>
<gene>
    <name evidence="4" type="ORF">C1J01_30285</name>
</gene>
<dbReference type="Gene3D" id="3.40.50.720">
    <property type="entry name" value="NAD(P)-binding Rossmann-like Domain"/>
    <property type="match status" value="2"/>
</dbReference>
<evidence type="ECO:0008006" key="6">
    <source>
        <dbReference type="Google" id="ProtNLM"/>
    </source>
</evidence>
<dbReference type="FunFam" id="3.40.50.720:FF:000084">
    <property type="entry name" value="Short-chain dehydrogenase reductase"/>
    <property type="match status" value="1"/>
</dbReference>
<dbReference type="RefSeq" id="WP_111182398.1">
    <property type="nucleotide sequence ID" value="NZ_POUD01000159.1"/>
</dbReference>
<sequence length="338" mass="33896">MELDGLVAAVTGGASGLGAAIVDGLYARGAHVVYGDLRDRPDPPWAGRDRDPGAGPVEAGGDRGAGADRGGAGGFPGRDEVGGSGCGGTAGSSGRDEAGGSGRGGTAGSSGRAGAGGVSGRGEVGGSRCGGTAGGSGRGGPVYQRLDVCDRGSWELFAEAVRDRYGRLDILVNNAGVSARKGLLETGDDDWERVLRTNLWGPWTGIRTFAEELTASPHASVVNIGSIYGQVPPPGPPSPPSSVAYQVSKAGLHMLTRTAAVELADRGIRVNSVLPGVFVTPLLQELSDEQLRPRVQRAPMGRAGDPADVAAAVAYLASPAAAFVTGVLLPVDGGYTAS</sequence>
<organism evidence="4 5">
    <name type="scientific">Nonomuraea aridisoli</name>
    <dbReference type="NCBI Taxonomy" id="2070368"/>
    <lineage>
        <taxon>Bacteria</taxon>
        <taxon>Bacillati</taxon>
        <taxon>Actinomycetota</taxon>
        <taxon>Actinomycetes</taxon>
        <taxon>Streptosporangiales</taxon>
        <taxon>Streptosporangiaceae</taxon>
        <taxon>Nonomuraea</taxon>
    </lineage>
</organism>
<evidence type="ECO:0000256" key="1">
    <source>
        <dbReference type="ARBA" id="ARBA00006484"/>
    </source>
</evidence>